<evidence type="ECO:0000313" key="3">
    <source>
        <dbReference type="EMBL" id="VDK69765.1"/>
    </source>
</evidence>
<dbReference type="EMBL" id="UYRX01000025">
    <property type="protein sequence ID" value="VDK69765.1"/>
    <property type="molecule type" value="Genomic_DNA"/>
</dbReference>
<accession>A0A3P6SQ95</accession>
<protein>
    <submittedName>
        <fullName evidence="3">Uncharacterized protein</fullName>
    </submittedName>
</protein>
<name>A0A3P6SQ95_LITSI</name>
<dbReference type="OMA" id="MDHEISI"/>
<evidence type="ECO:0000259" key="1">
    <source>
        <dbReference type="Pfam" id="PF22927"/>
    </source>
</evidence>
<gene>
    <name evidence="3" type="ORF">NLS_LOCUS879</name>
</gene>
<reference evidence="3 4" key="1">
    <citation type="submission" date="2018-08" db="EMBL/GenBank/DDBJ databases">
        <authorList>
            <person name="Laetsch R D."/>
            <person name="Stevens L."/>
            <person name="Kumar S."/>
            <person name="Blaxter L. M."/>
        </authorList>
    </citation>
    <scope>NUCLEOTIDE SEQUENCE [LARGE SCALE GENOMIC DNA]</scope>
</reference>
<dbReference type="GO" id="GO:0034474">
    <property type="term" value="P:U2 snRNA 3'-end processing"/>
    <property type="evidence" value="ECO:0007669"/>
    <property type="project" value="InterPro"/>
</dbReference>
<keyword evidence="4" id="KW-1185">Reference proteome</keyword>
<feature type="domain" description="Integrator complex subunit 1 R3" evidence="1">
    <location>
        <begin position="900"/>
        <end position="1031"/>
    </location>
</feature>
<proteinExistence type="predicted"/>
<dbReference type="GO" id="GO:0032039">
    <property type="term" value="C:integrator complex"/>
    <property type="evidence" value="ECO:0007669"/>
    <property type="project" value="InterPro"/>
</dbReference>
<dbReference type="InterPro" id="IPR053964">
    <property type="entry name" value="INT1_R3"/>
</dbReference>
<dbReference type="Proteomes" id="UP000277928">
    <property type="component" value="Unassembled WGS sequence"/>
</dbReference>
<organism evidence="3 4">
    <name type="scientific">Litomosoides sigmodontis</name>
    <name type="common">Filarial nematode worm</name>
    <dbReference type="NCBI Taxonomy" id="42156"/>
    <lineage>
        <taxon>Eukaryota</taxon>
        <taxon>Metazoa</taxon>
        <taxon>Ecdysozoa</taxon>
        <taxon>Nematoda</taxon>
        <taxon>Chromadorea</taxon>
        <taxon>Rhabditida</taxon>
        <taxon>Spirurina</taxon>
        <taxon>Spiruromorpha</taxon>
        <taxon>Filarioidea</taxon>
        <taxon>Onchocercidae</taxon>
        <taxon>Litomosoides</taxon>
    </lineage>
</organism>
<evidence type="ECO:0000313" key="4">
    <source>
        <dbReference type="Proteomes" id="UP000277928"/>
    </source>
</evidence>
<evidence type="ECO:0000259" key="2">
    <source>
        <dbReference type="Pfam" id="PF22929"/>
    </source>
</evidence>
<feature type="domain" description="Integrator complex subunit 1 INTS2-binding" evidence="2">
    <location>
        <begin position="211"/>
        <end position="517"/>
    </location>
</feature>
<dbReference type="STRING" id="42156.A0A3P6SQ95"/>
<dbReference type="AlphaFoldDB" id="A0A3P6SQ95"/>
<dbReference type="InterPro" id="IPR038902">
    <property type="entry name" value="INTS1"/>
</dbReference>
<dbReference type="PANTHER" id="PTHR21224:SF1">
    <property type="entry name" value="INTEGRATOR COMPLEX SUBUNIT 1"/>
    <property type="match status" value="1"/>
</dbReference>
<dbReference type="Pfam" id="PF22927">
    <property type="entry name" value="INT1_R3"/>
    <property type="match status" value="1"/>
</dbReference>
<dbReference type="OrthoDB" id="19938at2759"/>
<dbReference type="PANTHER" id="PTHR21224">
    <property type="entry name" value="INTEGRATOR COMPLEX SUBUNIT 1"/>
    <property type="match status" value="1"/>
</dbReference>
<sequence length="1132" mass="126956">MVPISTCNLLEALFKITEYKPPPTFNIQEDYSFPPMAIMGNRACAEKLIENDEKAAYEEKMAIKTLETRLAGMEVSDSDSKLLNKLCSLDINGVCRRPPDNIMHDLEKLNEDLDLSRLLSECRDPDLLADIVRSQGSLKALPSIINLVESNSNAIAHLPLECICELFLYYIASSSSCYDSITPSTERLNAMRKRLCNAMTSPTATRASVLETLEYLAVHLAAHSVSERCAAAHSLTLLLDHESDTQMLPMKANAAPAGSLHKVAYFSELKHRICVLLSQACSVETDLNRLSDYLTFLFEYSDSKNLHLVAHYISNMVERVKDGTEADVIRINAISFYERYFKEVEQNEVEWTEELEALLLSSAKKVTVCIEKQNMKMSLTMISTAVNGMLQLLCSQWKKKDKLATRVLMDLWFPTSGRRPKVLNADGVELLPTWLKLEMLRTEDDRIIRVGMDGMEAKDALKFIQSFALTSHSCTKLLAILDADETPLEGDLLEEAQKASMFVRSYKLRNAKGGDKFLKRVNEAKRLQECVKIEVDESDDYVKFSSAPNLFDADDANVKRITLNRLNVKEVISCIERAVQEGNEPEQWSSVIFELSDNVECSLAVISLLKAKPTVLCNARVAVPLLISLVISRNKDASLISGFDSLFSTVFSKSNLCVPESVRRILYSRGGESPCSPNYDTYDPESILMRLANSVGMDDMQSRLMERFLDTCPEILPHKDDGDLGSKSHTVLEILFSSKAPTLQYIISLLPTACSSTTLGKIIEYLLESYRSQFVGMSVIRTIIGAFHACKTYTLSAEQCNIFIQYAMAEMELHSDDIIMLLMKFLENNANIRRDLTQKIIAEVSHFLTAPDKIQWKRFAQQITDAFMKRFPALFEHISDARLKNDAIVVDSYRPIRVQDRTVHNIIVELFSAAAIPSCSMDHKISALAQIVRSEPYVVLRHLPLVSACLASVAQLPVRQLRTNSYQSLLQYIPKLLLDLAPQSFEAADRLQSILQTFFTLFENVGCGRTWVPLAQVLQNVCVAYLELNAKLFGLFNMSSSLLSRLETAETSCDRIALLDELRTTTAESPDRIAPFIHLIQSISENLLNGAAIAANRWPSPESMGDLSRAVTACTDFRCADLEENSNSHNVK</sequence>
<dbReference type="Pfam" id="PF22929">
    <property type="entry name" value="INTS1_INTS2-bd"/>
    <property type="match status" value="1"/>
</dbReference>
<dbReference type="InterPro" id="IPR053966">
    <property type="entry name" value="INTS1_INTS2-bd"/>
</dbReference>